<accession>A0A8S9GQM1</accession>
<evidence type="ECO:0000256" key="1">
    <source>
        <dbReference type="SAM" id="Phobius"/>
    </source>
</evidence>
<dbReference type="EMBL" id="QGKY02001925">
    <property type="protein sequence ID" value="KAF2547094.1"/>
    <property type="molecule type" value="Genomic_DNA"/>
</dbReference>
<feature type="transmembrane region" description="Helical" evidence="1">
    <location>
        <begin position="123"/>
        <end position="141"/>
    </location>
</feature>
<reference evidence="2" key="1">
    <citation type="submission" date="2019-12" db="EMBL/GenBank/DDBJ databases">
        <title>Genome sequencing and annotation of Brassica cretica.</title>
        <authorList>
            <person name="Studholme D.J."/>
            <person name="Sarris P.F."/>
        </authorList>
    </citation>
    <scope>NUCLEOTIDE SEQUENCE</scope>
    <source>
        <strain evidence="2">PFS-102/07</strain>
        <tissue evidence="2">Leaf</tissue>
    </source>
</reference>
<feature type="transmembrane region" description="Helical" evidence="1">
    <location>
        <begin position="325"/>
        <end position="343"/>
    </location>
</feature>
<feature type="transmembrane region" description="Helical" evidence="1">
    <location>
        <begin position="93"/>
        <end position="111"/>
    </location>
</feature>
<feature type="transmembrane region" description="Helical" evidence="1">
    <location>
        <begin position="201"/>
        <end position="220"/>
    </location>
</feature>
<gene>
    <name evidence="2" type="ORF">F2Q70_00020477</name>
</gene>
<keyword evidence="1" id="KW-0812">Transmembrane</keyword>
<keyword evidence="1" id="KW-1133">Transmembrane helix</keyword>
<organism evidence="2">
    <name type="scientific">Brassica cretica</name>
    <name type="common">Mustard</name>
    <dbReference type="NCBI Taxonomy" id="69181"/>
    <lineage>
        <taxon>Eukaryota</taxon>
        <taxon>Viridiplantae</taxon>
        <taxon>Streptophyta</taxon>
        <taxon>Embryophyta</taxon>
        <taxon>Tracheophyta</taxon>
        <taxon>Spermatophyta</taxon>
        <taxon>Magnoliopsida</taxon>
        <taxon>eudicotyledons</taxon>
        <taxon>Gunneridae</taxon>
        <taxon>Pentapetalae</taxon>
        <taxon>rosids</taxon>
        <taxon>malvids</taxon>
        <taxon>Brassicales</taxon>
        <taxon>Brassicaceae</taxon>
        <taxon>Brassiceae</taxon>
        <taxon>Brassica</taxon>
    </lineage>
</organism>
<sequence>MLHTLIFKAPTVRISVPRCLCCIFCVAWAVKSACCTSLRLTVCWSRFSSSGAPGRSQEPPSMPAWSHFGEFSTELPPAIPLFPLSCSDAARSALFRVIKLLLYLILFPIAFKCDNQVSKRSRFILILTYTYFGLVPCSLPSTDPPRWFVGMKRVAASSPPTSASSAFLCLLRRLLVLELPRLVMVRDEMTSLRNSLGTSHLFQVATAMASFGGGVLYRLLGCLFSRRIKPPSMLHTLIFKVPTVRVSVPRGLCCILYVAWAVKRACCTSLRLTVCWSRSSSSEAPGRSQAPPSMPAWSHFGEFSTELPPAIPLFPLSCSDAVRSALFRVIKLLLYLILLPIAFK</sequence>
<evidence type="ECO:0000313" key="2">
    <source>
        <dbReference type="EMBL" id="KAF2547094.1"/>
    </source>
</evidence>
<proteinExistence type="predicted"/>
<comment type="caution">
    <text evidence="2">The sequence shown here is derived from an EMBL/GenBank/DDBJ whole genome shotgun (WGS) entry which is preliminary data.</text>
</comment>
<protein>
    <submittedName>
        <fullName evidence="2">Uncharacterized protein</fullName>
    </submittedName>
</protein>
<name>A0A8S9GQM1_BRACR</name>
<dbReference type="AlphaFoldDB" id="A0A8S9GQM1"/>
<keyword evidence="1" id="KW-0472">Membrane</keyword>